<feature type="transmembrane region" description="Helical" evidence="4">
    <location>
        <begin position="142"/>
        <end position="159"/>
    </location>
</feature>
<dbReference type="Pfam" id="PF00201">
    <property type="entry name" value="UDPGT"/>
    <property type="match status" value="1"/>
</dbReference>
<dbReference type="PANTHER" id="PTHR48049:SF1">
    <property type="entry name" value="UDP-GLYCOSYLTRANSFERASE SUPERFAMILY PROTEIN"/>
    <property type="match status" value="1"/>
</dbReference>
<evidence type="ECO:0000256" key="2">
    <source>
        <dbReference type="ARBA" id="ARBA00022676"/>
    </source>
</evidence>
<dbReference type="Gramene" id="Psat05G0704500-T8">
    <property type="protein sequence ID" value="KAI5412227.1"/>
    <property type="gene ID" value="KIW84_057045"/>
</dbReference>
<accession>A0A9D4X245</accession>
<evidence type="ECO:0000313" key="5">
    <source>
        <dbReference type="EMBL" id="KAI5412227.1"/>
    </source>
</evidence>
<dbReference type="GO" id="GO:0035251">
    <property type="term" value="F:UDP-glucosyltransferase activity"/>
    <property type="evidence" value="ECO:0007669"/>
    <property type="project" value="InterPro"/>
</dbReference>
<evidence type="ECO:0000256" key="3">
    <source>
        <dbReference type="ARBA" id="ARBA00022679"/>
    </source>
</evidence>
<proteinExistence type="inferred from homology"/>
<sequence length="415" mass="46995">MLGKLIGFSGRKYIIKWKTGPGVTSENHRSLAVAWNNLVPSKKILAWLNISAALHNNAIAHLEHFTRLLGMGSVRDNRFSVIWFGCIWVVWKRRNEKIFRNSNGLSDALIDEVQLEGLLVLFLLVWSLLVFLSFAVGRQLQFSFIVCSWIWSVFQVRVLRELIGLLLRSVCWSSFEFSAVIKILQQWTFLPGVAAEFRSLLRFSYIFGSAPALDWVLKGFKHGSVVFCAYRSEGPLEQNQFQELLLGLELTGFPFLAALKPPDGFESIEGALPEGFSERVERKRMVCGSWIQQQLILEHPSVGCFITHRGAASITEGLVNTCQLVLLPRVGADHIINARMLSRKLKIGVEIEKGEEDGLFTKESVCEAVKIVMDDENKVGREVRANHEKMRNFLISNNLESSCVDSFCQKLYDLL</sequence>
<keyword evidence="3" id="KW-0808">Transferase</keyword>
<dbReference type="Gene3D" id="3.40.50.2000">
    <property type="entry name" value="Glycogen Phosphorylase B"/>
    <property type="match status" value="1"/>
</dbReference>
<organism evidence="5 6">
    <name type="scientific">Pisum sativum</name>
    <name type="common">Garden pea</name>
    <name type="synonym">Lathyrus oleraceus</name>
    <dbReference type="NCBI Taxonomy" id="3888"/>
    <lineage>
        <taxon>Eukaryota</taxon>
        <taxon>Viridiplantae</taxon>
        <taxon>Streptophyta</taxon>
        <taxon>Embryophyta</taxon>
        <taxon>Tracheophyta</taxon>
        <taxon>Spermatophyta</taxon>
        <taxon>Magnoliopsida</taxon>
        <taxon>eudicotyledons</taxon>
        <taxon>Gunneridae</taxon>
        <taxon>Pentapetalae</taxon>
        <taxon>rosids</taxon>
        <taxon>fabids</taxon>
        <taxon>Fabales</taxon>
        <taxon>Fabaceae</taxon>
        <taxon>Papilionoideae</taxon>
        <taxon>50 kb inversion clade</taxon>
        <taxon>NPAAA clade</taxon>
        <taxon>Hologalegina</taxon>
        <taxon>IRL clade</taxon>
        <taxon>Fabeae</taxon>
        <taxon>Lathyrus</taxon>
    </lineage>
</organism>
<dbReference type="InterPro" id="IPR002213">
    <property type="entry name" value="UDP_glucos_trans"/>
</dbReference>
<name>A0A9D4X245_PEA</name>
<protein>
    <submittedName>
        <fullName evidence="5">Uncharacterized protein</fullName>
    </submittedName>
</protein>
<evidence type="ECO:0000256" key="1">
    <source>
        <dbReference type="ARBA" id="ARBA00009995"/>
    </source>
</evidence>
<dbReference type="InterPro" id="IPR050481">
    <property type="entry name" value="UDP-glycosyltransf_plant"/>
</dbReference>
<comment type="similarity">
    <text evidence="1">Belongs to the UDP-glycosyltransferase family.</text>
</comment>
<evidence type="ECO:0000313" key="6">
    <source>
        <dbReference type="Proteomes" id="UP001058974"/>
    </source>
</evidence>
<dbReference type="AlphaFoldDB" id="A0A9D4X245"/>
<reference evidence="5 6" key="1">
    <citation type="journal article" date="2022" name="Nat. Genet.">
        <title>Improved pea reference genome and pan-genome highlight genomic features and evolutionary characteristics.</title>
        <authorList>
            <person name="Yang T."/>
            <person name="Liu R."/>
            <person name="Luo Y."/>
            <person name="Hu S."/>
            <person name="Wang D."/>
            <person name="Wang C."/>
            <person name="Pandey M.K."/>
            <person name="Ge S."/>
            <person name="Xu Q."/>
            <person name="Li N."/>
            <person name="Li G."/>
            <person name="Huang Y."/>
            <person name="Saxena R.K."/>
            <person name="Ji Y."/>
            <person name="Li M."/>
            <person name="Yan X."/>
            <person name="He Y."/>
            <person name="Liu Y."/>
            <person name="Wang X."/>
            <person name="Xiang C."/>
            <person name="Varshney R.K."/>
            <person name="Ding H."/>
            <person name="Gao S."/>
            <person name="Zong X."/>
        </authorList>
    </citation>
    <scope>NUCLEOTIDE SEQUENCE [LARGE SCALE GENOMIC DNA]</scope>
    <source>
        <strain evidence="5 6">cv. Zhongwan 6</strain>
    </source>
</reference>
<feature type="transmembrane region" description="Helical" evidence="4">
    <location>
        <begin position="118"/>
        <end position="136"/>
    </location>
</feature>
<dbReference type="PANTHER" id="PTHR48049">
    <property type="entry name" value="GLYCOSYLTRANSFERASE"/>
    <property type="match status" value="1"/>
</dbReference>
<keyword evidence="4" id="KW-1133">Transmembrane helix</keyword>
<evidence type="ECO:0000256" key="4">
    <source>
        <dbReference type="SAM" id="Phobius"/>
    </source>
</evidence>
<dbReference type="Proteomes" id="UP001058974">
    <property type="component" value="Chromosome 5"/>
</dbReference>
<dbReference type="SUPFAM" id="SSF53756">
    <property type="entry name" value="UDP-Glycosyltransferase/glycogen phosphorylase"/>
    <property type="match status" value="1"/>
</dbReference>
<dbReference type="FunFam" id="3.40.50.2000:FF:000037">
    <property type="entry name" value="Glycosyltransferase"/>
    <property type="match status" value="1"/>
</dbReference>
<keyword evidence="6" id="KW-1185">Reference proteome</keyword>
<keyword evidence="2" id="KW-0328">Glycosyltransferase</keyword>
<keyword evidence="4" id="KW-0812">Transmembrane</keyword>
<keyword evidence="4" id="KW-0472">Membrane</keyword>
<dbReference type="EMBL" id="JAMSHJ010000005">
    <property type="protein sequence ID" value="KAI5412227.1"/>
    <property type="molecule type" value="Genomic_DNA"/>
</dbReference>
<gene>
    <name evidence="5" type="ORF">KIW84_057045</name>
</gene>
<comment type="caution">
    <text evidence="5">The sequence shown here is derived from an EMBL/GenBank/DDBJ whole genome shotgun (WGS) entry which is preliminary data.</text>
</comment>